<dbReference type="InterPro" id="IPR006197">
    <property type="entry name" value="Peptidase_S24_LexA"/>
</dbReference>
<keyword evidence="6" id="KW-0742">SOS response</keyword>
<evidence type="ECO:0000313" key="10">
    <source>
        <dbReference type="Proteomes" id="UP001205603"/>
    </source>
</evidence>
<evidence type="ECO:0000256" key="3">
    <source>
        <dbReference type="ARBA" id="ARBA00022801"/>
    </source>
</evidence>
<feature type="domain" description="Peptidase S24/S26A/S26B/S26C" evidence="8">
    <location>
        <begin position="23"/>
        <end position="138"/>
    </location>
</feature>
<dbReference type="Proteomes" id="UP001205603">
    <property type="component" value="Unassembled WGS sequence"/>
</dbReference>
<keyword evidence="10" id="KW-1185">Reference proteome</keyword>
<dbReference type="InterPro" id="IPR039418">
    <property type="entry name" value="LexA-like"/>
</dbReference>
<evidence type="ECO:0000313" key="9">
    <source>
        <dbReference type="EMBL" id="MCP9611677.1"/>
    </source>
</evidence>
<reference evidence="9 10" key="1">
    <citation type="submission" date="2022-07" db="EMBL/GenBank/DDBJ databases">
        <title>Fecal culturing of patients with breast cancer.</title>
        <authorList>
            <person name="Teng N.M.Y."/>
            <person name="Kiu R."/>
            <person name="Evans R."/>
            <person name="Baker D.J."/>
            <person name="Zenner C."/>
            <person name="Robinson S.D."/>
            <person name="Hall L.J."/>
        </authorList>
    </citation>
    <scope>NUCLEOTIDE SEQUENCE [LARGE SCALE GENOMIC DNA]</scope>
    <source>
        <strain evidence="9 10">LH1063</strain>
    </source>
</reference>
<dbReference type="GO" id="GO:0003887">
    <property type="term" value="F:DNA-directed DNA polymerase activity"/>
    <property type="evidence" value="ECO:0007669"/>
    <property type="project" value="UniProtKB-EC"/>
</dbReference>
<dbReference type="InterPro" id="IPR015927">
    <property type="entry name" value="Peptidase_S24_S26A/B/C"/>
</dbReference>
<evidence type="ECO:0000256" key="5">
    <source>
        <dbReference type="ARBA" id="ARBA00023204"/>
    </source>
</evidence>
<accession>A0ABT1MGC3</accession>
<dbReference type="PANTHER" id="PTHR33516:SF2">
    <property type="entry name" value="LEXA REPRESSOR-RELATED"/>
    <property type="match status" value="1"/>
</dbReference>
<keyword evidence="5" id="KW-0234">DNA repair</keyword>
<dbReference type="PRINTS" id="PR00726">
    <property type="entry name" value="LEXASERPTASE"/>
</dbReference>
<proteinExistence type="inferred from homology"/>
<dbReference type="Gene3D" id="2.10.109.10">
    <property type="entry name" value="Umud Fragment, subunit A"/>
    <property type="match status" value="1"/>
</dbReference>
<evidence type="ECO:0000259" key="8">
    <source>
        <dbReference type="Pfam" id="PF00717"/>
    </source>
</evidence>
<dbReference type="PANTHER" id="PTHR33516">
    <property type="entry name" value="LEXA REPRESSOR"/>
    <property type="match status" value="1"/>
</dbReference>
<gene>
    <name evidence="9" type="primary">umuD</name>
    <name evidence="9" type="ORF">NMU02_06190</name>
</gene>
<organism evidence="9 10">
    <name type="scientific">Coprobacter tertius</name>
    <dbReference type="NCBI Taxonomy" id="2944915"/>
    <lineage>
        <taxon>Bacteria</taxon>
        <taxon>Pseudomonadati</taxon>
        <taxon>Bacteroidota</taxon>
        <taxon>Bacteroidia</taxon>
        <taxon>Bacteroidales</taxon>
        <taxon>Barnesiellaceae</taxon>
        <taxon>Coprobacter</taxon>
    </lineage>
</organism>
<evidence type="ECO:0000256" key="7">
    <source>
        <dbReference type="RuleBase" id="RU003991"/>
    </source>
</evidence>
<protein>
    <submittedName>
        <fullName evidence="9">Translesion error-prone DNA polymerase V autoproteolytic subunit</fullName>
        <ecNumber evidence="9">2.7.7.7</ecNumber>
    </submittedName>
</protein>
<dbReference type="RefSeq" id="WP_255026630.1">
    <property type="nucleotide sequence ID" value="NZ_JANDHW010000005.1"/>
</dbReference>
<keyword evidence="3 7" id="KW-0378">Hydrolase</keyword>
<dbReference type="InterPro" id="IPR036286">
    <property type="entry name" value="LexA/Signal_pep-like_sf"/>
</dbReference>
<name>A0ABT1MGC3_9BACT</name>
<evidence type="ECO:0000256" key="1">
    <source>
        <dbReference type="ARBA" id="ARBA00007484"/>
    </source>
</evidence>
<dbReference type="Pfam" id="PF00717">
    <property type="entry name" value="Peptidase_S24"/>
    <property type="match status" value="1"/>
</dbReference>
<evidence type="ECO:0000256" key="4">
    <source>
        <dbReference type="ARBA" id="ARBA00022813"/>
    </source>
</evidence>
<comment type="similarity">
    <text evidence="1 7">Belongs to the peptidase S24 family.</text>
</comment>
<dbReference type="NCBIfam" id="NF007621">
    <property type="entry name" value="PRK10276.1"/>
    <property type="match status" value="1"/>
</dbReference>
<evidence type="ECO:0000256" key="6">
    <source>
        <dbReference type="ARBA" id="ARBA00023236"/>
    </source>
</evidence>
<dbReference type="EC" id="2.7.7.7" evidence="9"/>
<keyword evidence="9" id="KW-0548">Nucleotidyltransferase</keyword>
<dbReference type="CDD" id="cd06529">
    <property type="entry name" value="S24_LexA-like"/>
    <property type="match status" value="1"/>
</dbReference>
<keyword evidence="4 7" id="KW-0068">Autocatalytic cleavage</keyword>
<keyword evidence="2" id="KW-0227">DNA damage</keyword>
<keyword evidence="9" id="KW-0808">Transferase</keyword>
<comment type="caution">
    <text evidence="9">The sequence shown here is derived from an EMBL/GenBank/DDBJ whole genome shotgun (WGS) entry which is preliminary data.</text>
</comment>
<dbReference type="EMBL" id="JANDHW010000005">
    <property type="protein sequence ID" value="MCP9611677.1"/>
    <property type="molecule type" value="Genomic_DNA"/>
</dbReference>
<evidence type="ECO:0000256" key="2">
    <source>
        <dbReference type="ARBA" id="ARBA00022763"/>
    </source>
</evidence>
<dbReference type="InterPro" id="IPR050077">
    <property type="entry name" value="LexA_repressor"/>
</dbReference>
<sequence length="149" mass="16832">MDKNNSAIVLYKVYCGDGITLPFAGEKIKAGFPSPAQDYIDSAIDLNKELIRHPASTFYGRVSGDSMRDAGLYDGDIVIVDKSVTPRDGDMAVCFIDGEFTIKFIRVDKDVVWLVPANEDYRPIKVTRDNDFIVWGIVTYSIKKQMRRR</sequence>
<dbReference type="SUPFAM" id="SSF51306">
    <property type="entry name" value="LexA/Signal peptidase"/>
    <property type="match status" value="1"/>
</dbReference>